<dbReference type="InterPro" id="IPR001680">
    <property type="entry name" value="WD40_rpt"/>
</dbReference>
<sequence length="531" mass="59521">MDHYMPEIFWHDRQALLSVDVFPRLVNDKYRIATSSVQKEIRLWYLHFEQVSMPVLPLAVDFVANLAFHNSAVNQIKFSPTSDAALLASADCDGRVVIWQLNSDSAPPPATEDLPPNKENWVRIKVLNHDSDVSSICWSPDGKYFASVSNDDCLLVHEALTGKRSVSVRNFRHFPNGVSWDPLSKYLVTMSADRKMDLIDAAKGTKLRCFGHTTLPSVRVIQPEAQLEEKQYRLFHDDQLFSFQRGVSFSPCGQFIAAPCAHIESGPADIYGTFIFKREHLDKETPFALLPSPKPTFLVRFCPLVMELLDGDTNLLGLPYRVLFLALTKDSILFYDSQHAHPIGSVENIHYNALTDAAWSTDGRIVVVSSLEGYCSFLRLNLDKWGQQYTGSLEAVAPLSPQLIQTKKKKTKKEKAVTDENALVASDQSPQVTASKSQSKPNALQPSTPKNKPSASASIEKFFKRGHTPKENRSDSSDKKEEDGENVRSEPKRIQLEPAKDQKPGQNDTTGQQQQQPQTGAKRRIQIVTLT</sequence>
<dbReference type="GO" id="GO:0033186">
    <property type="term" value="C:CAF-1 complex"/>
    <property type="evidence" value="ECO:0007669"/>
    <property type="project" value="TreeGrafter"/>
</dbReference>
<feature type="repeat" description="WD" evidence="9">
    <location>
        <begin position="126"/>
        <end position="167"/>
    </location>
</feature>
<keyword evidence="8" id="KW-0539">Nucleus</keyword>
<feature type="compositionally biased region" description="Basic and acidic residues" evidence="10">
    <location>
        <begin position="468"/>
        <end position="503"/>
    </location>
</feature>
<keyword evidence="4" id="KW-0677">Repeat</keyword>
<gene>
    <name evidence="12" type="ORF">WR25_21467</name>
</gene>
<evidence type="ECO:0000256" key="10">
    <source>
        <dbReference type="SAM" id="MobiDB-lite"/>
    </source>
</evidence>
<comment type="subcellular location">
    <subcellularLocation>
        <location evidence="1">Nucleus</location>
    </subcellularLocation>
</comment>
<dbReference type="GO" id="GO:0006335">
    <property type="term" value="P:DNA replication-dependent chromatin assembly"/>
    <property type="evidence" value="ECO:0007669"/>
    <property type="project" value="InterPro"/>
</dbReference>
<feature type="domain" description="CAF1B/HIR1 beta-propeller" evidence="11">
    <location>
        <begin position="1"/>
        <end position="381"/>
    </location>
</feature>
<dbReference type="STRING" id="2018661.A0A2A2JEM2"/>
<dbReference type="Pfam" id="PF24105">
    <property type="entry name" value="Beta-prop_CAF1B_HIR1"/>
    <property type="match status" value="1"/>
</dbReference>
<keyword evidence="7" id="KW-0234">DNA repair</keyword>
<feature type="region of interest" description="Disordered" evidence="10">
    <location>
        <begin position="406"/>
        <end position="531"/>
    </location>
</feature>
<dbReference type="SUPFAM" id="SSF50978">
    <property type="entry name" value="WD40 repeat-like"/>
    <property type="match status" value="1"/>
</dbReference>
<dbReference type="InterPro" id="IPR036322">
    <property type="entry name" value="WD40_repeat_dom_sf"/>
</dbReference>
<evidence type="ECO:0000256" key="2">
    <source>
        <dbReference type="ARBA" id="ARBA00007306"/>
    </source>
</evidence>
<feature type="compositionally biased region" description="Low complexity" evidence="10">
    <location>
        <begin position="505"/>
        <end position="520"/>
    </location>
</feature>
<evidence type="ECO:0000256" key="6">
    <source>
        <dbReference type="ARBA" id="ARBA00022853"/>
    </source>
</evidence>
<evidence type="ECO:0000256" key="1">
    <source>
        <dbReference type="ARBA" id="ARBA00004123"/>
    </source>
</evidence>
<dbReference type="PROSITE" id="PS50082">
    <property type="entry name" value="WD_REPEATS_2"/>
    <property type="match status" value="2"/>
</dbReference>
<dbReference type="GO" id="GO:0006281">
    <property type="term" value="P:DNA repair"/>
    <property type="evidence" value="ECO:0007669"/>
    <property type="project" value="UniProtKB-KW"/>
</dbReference>
<evidence type="ECO:0000256" key="4">
    <source>
        <dbReference type="ARBA" id="ARBA00022737"/>
    </source>
</evidence>
<dbReference type="GO" id="GO:0006334">
    <property type="term" value="P:nucleosome assembly"/>
    <property type="evidence" value="ECO:0007669"/>
    <property type="project" value="TreeGrafter"/>
</dbReference>
<feature type="repeat" description="WD" evidence="9">
    <location>
        <begin position="66"/>
        <end position="103"/>
    </location>
</feature>
<evidence type="ECO:0000256" key="8">
    <source>
        <dbReference type="ARBA" id="ARBA00023242"/>
    </source>
</evidence>
<evidence type="ECO:0000313" key="12">
    <source>
        <dbReference type="EMBL" id="PAV60216.1"/>
    </source>
</evidence>
<evidence type="ECO:0000259" key="11">
    <source>
        <dbReference type="Pfam" id="PF24105"/>
    </source>
</evidence>
<reference evidence="12 13" key="1">
    <citation type="journal article" date="2017" name="Curr. Biol.">
        <title>Genome architecture and evolution of a unichromosomal asexual nematode.</title>
        <authorList>
            <person name="Fradin H."/>
            <person name="Zegar C."/>
            <person name="Gutwein M."/>
            <person name="Lucas J."/>
            <person name="Kovtun M."/>
            <person name="Corcoran D."/>
            <person name="Baugh L.R."/>
            <person name="Kiontke K."/>
            <person name="Gunsalus K."/>
            <person name="Fitch D.H."/>
            <person name="Piano F."/>
        </authorList>
    </citation>
    <scope>NUCLEOTIDE SEQUENCE [LARGE SCALE GENOMIC DNA]</scope>
    <source>
        <strain evidence="12">PF1309</strain>
    </source>
</reference>
<dbReference type="GO" id="GO:0005634">
    <property type="term" value="C:nucleus"/>
    <property type="evidence" value="ECO:0007669"/>
    <property type="project" value="UniProtKB-SubCell"/>
</dbReference>
<proteinExistence type="inferred from homology"/>
<dbReference type="PANTHER" id="PTHR15271:SF4">
    <property type="entry name" value="CHROMATIN ASSEMBLY FACTOR 1 SUBUNIT B"/>
    <property type="match status" value="1"/>
</dbReference>
<dbReference type="Proteomes" id="UP000218231">
    <property type="component" value="Unassembled WGS sequence"/>
</dbReference>
<evidence type="ECO:0000256" key="3">
    <source>
        <dbReference type="ARBA" id="ARBA00022574"/>
    </source>
</evidence>
<evidence type="ECO:0000256" key="9">
    <source>
        <dbReference type="PROSITE-ProRule" id="PRU00221"/>
    </source>
</evidence>
<dbReference type="PANTHER" id="PTHR15271">
    <property type="entry name" value="CHROMATIN ASSEMBLY FACTOR 1 SUBUNIT B"/>
    <property type="match status" value="1"/>
</dbReference>
<evidence type="ECO:0000256" key="5">
    <source>
        <dbReference type="ARBA" id="ARBA00022763"/>
    </source>
</evidence>
<evidence type="ECO:0000256" key="7">
    <source>
        <dbReference type="ARBA" id="ARBA00023204"/>
    </source>
</evidence>
<keyword evidence="13" id="KW-1185">Reference proteome</keyword>
<dbReference type="SMART" id="SM00320">
    <property type="entry name" value="WD40"/>
    <property type="match status" value="4"/>
</dbReference>
<evidence type="ECO:0000313" key="13">
    <source>
        <dbReference type="Proteomes" id="UP000218231"/>
    </source>
</evidence>
<keyword evidence="3 9" id="KW-0853">WD repeat</keyword>
<keyword evidence="6" id="KW-0156">Chromatin regulator</keyword>
<comment type="caution">
    <text evidence="12">The sequence shown here is derived from an EMBL/GenBank/DDBJ whole genome shotgun (WGS) entry which is preliminary data.</text>
</comment>
<dbReference type="InterPro" id="IPR045145">
    <property type="entry name" value="PTHR15271"/>
</dbReference>
<dbReference type="PROSITE" id="PS50294">
    <property type="entry name" value="WD_REPEATS_REGION"/>
    <property type="match status" value="1"/>
</dbReference>
<dbReference type="EMBL" id="LIAE01010479">
    <property type="protein sequence ID" value="PAV60216.1"/>
    <property type="molecule type" value="Genomic_DNA"/>
</dbReference>
<organism evidence="12 13">
    <name type="scientific">Diploscapter pachys</name>
    <dbReference type="NCBI Taxonomy" id="2018661"/>
    <lineage>
        <taxon>Eukaryota</taxon>
        <taxon>Metazoa</taxon>
        <taxon>Ecdysozoa</taxon>
        <taxon>Nematoda</taxon>
        <taxon>Chromadorea</taxon>
        <taxon>Rhabditida</taxon>
        <taxon>Rhabditina</taxon>
        <taxon>Rhabditomorpha</taxon>
        <taxon>Rhabditoidea</taxon>
        <taxon>Rhabditidae</taxon>
        <taxon>Diploscapter</taxon>
    </lineage>
</organism>
<dbReference type="AlphaFoldDB" id="A0A2A2JEM2"/>
<dbReference type="InterPro" id="IPR055410">
    <property type="entry name" value="Beta-prop_CAF1B_HIR1"/>
</dbReference>
<feature type="compositionally biased region" description="Polar residues" evidence="10">
    <location>
        <begin position="426"/>
        <end position="457"/>
    </location>
</feature>
<dbReference type="OrthoDB" id="71227at2759"/>
<dbReference type="Gene3D" id="2.130.10.10">
    <property type="entry name" value="YVTN repeat-like/Quinoprotein amine dehydrogenase"/>
    <property type="match status" value="2"/>
</dbReference>
<comment type="similarity">
    <text evidence="2">Belongs to the WD repeat HIR1 family.</text>
</comment>
<name>A0A2A2JEM2_9BILA</name>
<keyword evidence="5" id="KW-0227">DNA damage</keyword>
<accession>A0A2A2JEM2</accession>
<dbReference type="InterPro" id="IPR015943">
    <property type="entry name" value="WD40/YVTN_repeat-like_dom_sf"/>
</dbReference>
<protein>
    <recommendedName>
        <fullName evidence="11">CAF1B/HIR1 beta-propeller domain-containing protein</fullName>
    </recommendedName>
</protein>